<keyword evidence="2" id="KW-1133">Transmembrane helix</keyword>
<keyword evidence="2" id="KW-0472">Membrane</keyword>
<evidence type="ECO:0000256" key="1">
    <source>
        <dbReference type="SAM" id="MobiDB-lite"/>
    </source>
</evidence>
<evidence type="ECO:0000313" key="3">
    <source>
        <dbReference type="EMBL" id="TPX06818.1"/>
    </source>
</evidence>
<keyword evidence="2" id="KW-0812">Transmembrane</keyword>
<dbReference type="InParanoid" id="A0A507APQ0"/>
<evidence type="ECO:0000256" key="2">
    <source>
        <dbReference type="SAM" id="Phobius"/>
    </source>
</evidence>
<dbReference type="RefSeq" id="XP_030988529.1">
    <property type="nucleotide sequence ID" value="XM_031136490.1"/>
</dbReference>
<dbReference type="AlphaFoldDB" id="A0A507APQ0"/>
<dbReference type="OrthoDB" id="5125452at2759"/>
<sequence>MDGTVGSPSPAGAVRPLARRAISTALIHWFSPRSTCDPDPAHEDVNLCEKPVGNSYITLAVCTSLAGTIAGTTIIMLLWLHFRRMARDRREYDPFELADYGIEEEDLSAEKRLMKKRASLGTKAFHIHRLATRVGALVRKATTTRHRSSRVALCRGQPWIYTRRPVAGAAHREKSDEFSTADDGRVATGEARAAIAKEEASPDIQSRAKN</sequence>
<proteinExistence type="predicted"/>
<feature type="transmembrane region" description="Helical" evidence="2">
    <location>
        <begin position="56"/>
        <end position="80"/>
    </location>
</feature>
<organism evidence="3 4">
    <name type="scientific">Thyridium curvatum</name>
    <dbReference type="NCBI Taxonomy" id="1093900"/>
    <lineage>
        <taxon>Eukaryota</taxon>
        <taxon>Fungi</taxon>
        <taxon>Dikarya</taxon>
        <taxon>Ascomycota</taxon>
        <taxon>Pezizomycotina</taxon>
        <taxon>Sordariomycetes</taxon>
        <taxon>Sordariomycetidae</taxon>
        <taxon>Thyridiales</taxon>
        <taxon>Thyridiaceae</taxon>
        <taxon>Thyridium</taxon>
    </lineage>
</organism>
<comment type="caution">
    <text evidence="3">The sequence shown here is derived from an EMBL/GenBank/DDBJ whole genome shotgun (WGS) entry which is preliminary data.</text>
</comment>
<dbReference type="Proteomes" id="UP000319257">
    <property type="component" value="Unassembled WGS sequence"/>
</dbReference>
<evidence type="ECO:0000313" key="4">
    <source>
        <dbReference type="Proteomes" id="UP000319257"/>
    </source>
</evidence>
<feature type="region of interest" description="Disordered" evidence="1">
    <location>
        <begin position="191"/>
        <end position="210"/>
    </location>
</feature>
<keyword evidence="4" id="KW-1185">Reference proteome</keyword>
<protein>
    <submittedName>
        <fullName evidence="3">Uncharacterized protein</fullName>
    </submittedName>
</protein>
<dbReference type="EMBL" id="SKBQ01000009">
    <property type="protein sequence ID" value="TPX06818.1"/>
    <property type="molecule type" value="Genomic_DNA"/>
</dbReference>
<name>A0A507APQ0_9PEZI</name>
<gene>
    <name evidence="3" type="ORF">E0L32_002314</name>
</gene>
<accession>A0A507APQ0</accession>
<dbReference type="GeneID" id="41969761"/>
<reference evidence="3 4" key="1">
    <citation type="submission" date="2019-06" db="EMBL/GenBank/DDBJ databases">
        <title>Draft genome sequence of the filamentous fungus Phialemoniopsis curvata isolated from diesel fuel.</title>
        <authorList>
            <person name="Varaljay V.A."/>
            <person name="Lyon W.J."/>
            <person name="Crouch A.L."/>
            <person name="Drake C.E."/>
            <person name="Hollomon J.M."/>
            <person name="Nadeau L.J."/>
            <person name="Nunn H.S."/>
            <person name="Stevenson B.S."/>
            <person name="Bojanowski C.L."/>
            <person name="Crookes-Goodson W.J."/>
        </authorList>
    </citation>
    <scope>NUCLEOTIDE SEQUENCE [LARGE SCALE GENOMIC DNA]</scope>
    <source>
        <strain evidence="3 4">D216</strain>
    </source>
</reference>